<dbReference type="AlphaFoldDB" id="A0A8H4Q0D8"/>
<dbReference type="EMBL" id="JAACLJ010000009">
    <property type="protein sequence ID" value="KAF4580839.1"/>
    <property type="molecule type" value="Genomic_DNA"/>
</dbReference>
<feature type="region of interest" description="Disordered" evidence="1">
    <location>
        <begin position="222"/>
        <end position="329"/>
    </location>
</feature>
<gene>
    <name evidence="2" type="ORF">GQ602_006976</name>
</gene>
<evidence type="ECO:0000313" key="3">
    <source>
        <dbReference type="Proteomes" id="UP000562929"/>
    </source>
</evidence>
<organism evidence="2 3">
    <name type="scientific">Ophiocordyceps camponoti-floridani</name>
    <dbReference type="NCBI Taxonomy" id="2030778"/>
    <lineage>
        <taxon>Eukaryota</taxon>
        <taxon>Fungi</taxon>
        <taxon>Dikarya</taxon>
        <taxon>Ascomycota</taxon>
        <taxon>Pezizomycotina</taxon>
        <taxon>Sordariomycetes</taxon>
        <taxon>Hypocreomycetidae</taxon>
        <taxon>Hypocreales</taxon>
        <taxon>Ophiocordycipitaceae</taxon>
        <taxon>Ophiocordyceps</taxon>
    </lineage>
</organism>
<evidence type="ECO:0008006" key="4">
    <source>
        <dbReference type="Google" id="ProtNLM"/>
    </source>
</evidence>
<accession>A0A8H4Q0D8</accession>
<dbReference type="OrthoDB" id="3439209at2759"/>
<feature type="compositionally biased region" description="Basic residues" evidence="1">
    <location>
        <begin position="294"/>
        <end position="307"/>
    </location>
</feature>
<feature type="compositionally biased region" description="Acidic residues" evidence="1">
    <location>
        <begin position="223"/>
        <end position="235"/>
    </location>
</feature>
<name>A0A8H4Q0D8_9HYPO</name>
<proteinExistence type="predicted"/>
<evidence type="ECO:0000313" key="2">
    <source>
        <dbReference type="EMBL" id="KAF4580839.1"/>
    </source>
</evidence>
<protein>
    <recommendedName>
        <fullName evidence="4">Myb-like domain-containing protein</fullName>
    </recommendedName>
</protein>
<keyword evidence="3" id="KW-1185">Reference proteome</keyword>
<comment type="caution">
    <text evidence="2">The sequence shown here is derived from an EMBL/GenBank/DDBJ whole genome shotgun (WGS) entry which is preliminary data.</text>
</comment>
<sequence>MMLPDARFGLGPDEDDALNQQLLLCMMGHDRGGYELDQSFYDMAPAETQTASQASELKTPPLPHQELFSPFEFLESNNSPDPISDDVLNREIQSVLTPRMVDLSVQEWTLPLRDDVNPLPFPYELADDFNSWDDTKFVAQDLDFPEAAAATPDVLQVMPRAPSDTGSSVKLDSDMQPLDALPQRDTYWLETLGDFPELMFQSISMTPSVTSSTVAATSLSIESLEDDDNDADSPDETVYTEVSDSADEAAPTSPHQVHSGIMAPEDDVRKKLPTGAPKPISATGLPSSPIPSRNARKLAARRKRRHLIPVQSPEPVGPPGRSGPPYKKIDQMDSASRQLLDRILVCDREPPVGKPVPYSIIMNKLSSLFCGAEETLRGHYRRLTKPKDQRVRKPVWQEHDVRLLEEAVRRCQANTKRKISWTAVRDYIVCHGGSYKFGVTACSKKWYSLSE</sequence>
<reference evidence="2 3" key="1">
    <citation type="journal article" date="2020" name="G3 (Bethesda)">
        <title>Genetic Underpinnings of Host Manipulation by Ophiocordyceps as Revealed by Comparative Transcriptomics.</title>
        <authorList>
            <person name="Will I."/>
            <person name="Das B."/>
            <person name="Trinh T."/>
            <person name="Brachmann A."/>
            <person name="Ohm R.A."/>
            <person name="de Bekker C."/>
        </authorList>
    </citation>
    <scope>NUCLEOTIDE SEQUENCE [LARGE SCALE GENOMIC DNA]</scope>
    <source>
        <strain evidence="2 3">EC05</strain>
    </source>
</reference>
<dbReference type="Proteomes" id="UP000562929">
    <property type="component" value="Unassembled WGS sequence"/>
</dbReference>
<evidence type="ECO:0000256" key="1">
    <source>
        <dbReference type="SAM" id="MobiDB-lite"/>
    </source>
</evidence>